<comment type="caution">
    <text evidence="10">The sequence shown here is derived from an EMBL/GenBank/DDBJ whole genome shotgun (WGS) entry which is preliminary data.</text>
</comment>
<dbReference type="InterPro" id="IPR016193">
    <property type="entry name" value="Cytidine_deaminase-like"/>
</dbReference>
<feature type="domain" description="CMP/dCMP-type deaminase" evidence="9">
    <location>
        <begin position="2"/>
        <end position="149"/>
    </location>
</feature>
<feature type="binding site" evidence="8">
    <location>
        <position position="84"/>
    </location>
    <ligand>
        <name>Zn(2+)</name>
        <dbReference type="ChEBI" id="CHEBI:29105"/>
        <note>catalytic</note>
    </ligand>
</feature>
<name>A0A9E2KPB7_9GAMM</name>
<dbReference type="GO" id="GO:0008270">
    <property type="term" value="F:zinc ion binding"/>
    <property type="evidence" value="ECO:0007669"/>
    <property type="project" value="UniProtKB-UniRule"/>
</dbReference>
<evidence type="ECO:0000256" key="2">
    <source>
        <dbReference type="ARBA" id="ARBA00011738"/>
    </source>
</evidence>
<evidence type="ECO:0000256" key="4">
    <source>
        <dbReference type="ARBA" id="ARBA00022723"/>
    </source>
</evidence>
<dbReference type="PROSITE" id="PS00903">
    <property type="entry name" value="CYT_DCMP_DEAMINASES_1"/>
    <property type="match status" value="1"/>
</dbReference>
<dbReference type="Proteomes" id="UP000824150">
    <property type="component" value="Unassembled WGS sequence"/>
</dbReference>
<evidence type="ECO:0000256" key="6">
    <source>
        <dbReference type="ARBA" id="ARBA00022833"/>
    </source>
</evidence>
<protein>
    <recommendedName>
        <fullName evidence="8">tRNA-specific adenosine deaminase</fullName>
        <ecNumber evidence="8">3.5.4.33</ecNumber>
    </recommendedName>
</protein>
<dbReference type="InterPro" id="IPR028883">
    <property type="entry name" value="tRNA_aden_deaminase"/>
</dbReference>
<keyword evidence="3 8" id="KW-0819">tRNA processing</keyword>
<dbReference type="SUPFAM" id="SSF53927">
    <property type="entry name" value="Cytidine deaminase-like"/>
    <property type="match status" value="1"/>
</dbReference>
<proteinExistence type="inferred from homology"/>
<dbReference type="HAMAP" id="MF_00972">
    <property type="entry name" value="tRNA_aden_deaminase"/>
    <property type="match status" value="1"/>
</dbReference>
<evidence type="ECO:0000256" key="7">
    <source>
        <dbReference type="ARBA" id="ARBA00048045"/>
    </source>
</evidence>
<reference evidence="10" key="2">
    <citation type="submission" date="2021-04" db="EMBL/GenBank/DDBJ databases">
        <authorList>
            <person name="Gilroy R."/>
        </authorList>
    </citation>
    <scope>NUCLEOTIDE SEQUENCE</scope>
    <source>
        <strain evidence="10">687</strain>
    </source>
</reference>
<feature type="active site" description="Proton donor" evidence="8">
    <location>
        <position position="56"/>
    </location>
</feature>
<accession>A0A9E2KPB7</accession>
<comment type="catalytic activity">
    <reaction evidence="7 8">
        <text>adenosine(34) in tRNA + H2O + H(+) = inosine(34) in tRNA + NH4(+)</text>
        <dbReference type="Rhea" id="RHEA:43168"/>
        <dbReference type="Rhea" id="RHEA-COMP:10373"/>
        <dbReference type="Rhea" id="RHEA-COMP:10374"/>
        <dbReference type="ChEBI" id="CHEBI:15377"/>
        <dbReference type="ChEBI" id="CHEBI:15378"/>
        <dbReference type="ChEBI" id="CHEBI:28938"/>
        <dbReference type="ChEBI" id="CHEBI:74411"/>
        <dbReference type="ChEBI" id="CHEBI:82852"/>
        <dbReference type="EC" id="3.5.4.33"/>
    </reaction>
</comment>
<dbReference type="InterPro" id="IPR016192">
    <property type="entry name" value="APOBEC/CMP_deaminase_Zn-bd"/>
</dbReference>
<reference evidence="10" key="1">
    <citation type="journal article" date="2021" name="PeerJ">
        <title>Extensive microbial diversity within the chicken gut microbiome revealed by metagenomics and culture.</title>
        <authorList>
            <person name="Gilroy R."/>
            <person name="Ravi A."/>
            <person name="Getino M."/>
            <person name="Pursley I."/>
            <person name="Horton D.L."/>
            <person name="Alikhan N.F."/>
            <person name="Baker D."/>
            <person name="Gharbi K."/>
            <person name="Hall N."/>
            <person name="Watson M."/>
            <person name="Adriaenssens E.M."/>
            <person name="Foster-Nyarko E."/>
            <person name="Jarju S."/>
            <person name="Secka A."/>
            <person name="Antonio M."/>
            <person name="Oren A."/>
            <person name="Chaudhuri R.R."/>
            <person name="La Ragione R."/>
            <person name="Hildebrand F."/>
            <person name="Pallen M.J."/>
        </authorList>
    </citation>
    <scope>NUCLEOTIDE SEQUENCE</scope>
    <source>
        <strain evidence="10">687</strain>
    </source>
</reference>
<evidence type="ECO:0000259" key="9">
    <source>
        <dbReference type="PROSITE" id="PS51747"/>
    </source>
</evidence>
<comment type="function">
    <text evidence="8">Catalyzes the deamination of adenosine to inosine at the wobble position 34 of tRNA(Arg2).</text>
</comment>
<keyword evidence="4 8" id="KW-0479">Metal-binding</keyword>
<gene>
    <name evidence="8 10" type="primary">tadA</name>
    <name evidence="10" type="ORF">IAA31_06890</name>
</gene>
<comment type="subunit">
    <text evidence="2 8">Homodimer.</text>
</comment>
<dbReference type="NCBIfam" id="NF008113">
    <property type="entry name" value="PRK10860.1"/>
    <property type="match status" value="1"/>
</dbReference>
<organism evidence="10 11">
    <name type="scientific">Candidatus Anaerobiospirillum merdipullorum</name>
    <dbReference type="NCBI Taxonomy" id="2838450"/>
    <lineage>
        <taxon>Bacteria</taxon>
        <taxon>Pseudomonadati</taxon>
        <taxon>Pseudomonadota</taxon>
        <taxon>Gammaproteobacteria</taxon>
        <taxon>Aeromonadales</taxon>
        <taxon>Succinivibrionaceae</taxon>
        <taxon>Anaerobiospirillum</taxon>
    </lineage>
</organism>
<feature type="binding site" evidence="8">
    <location>
        <position position="87"/>
    </location>
    <ligand>
        <name>Zn(2+)</name>
        <dbReference type="ChEBI" id="CHEBI:29105"/>
        <note>catalytic</note>
    </ligand>
</feature>
<sequence length="180" mass="19783">MADDIFYMRLALAQARLAGAMSEVPVGAVIVDGRGAVVAQGCNRTLTDHDPSAHAEMVALRQAGLLLERYRFNELTLYVTLEPCIMCVGALIHARIKRVVFGAYDGKTGACGSMFSLMNDRRHNHHIEVQGGVLYSECASLLQQFFKGRRQLLKQKRLSPSACSAHLKGALNPKAKFLRP</sequence>
<dbReference type="AlphaFoldDB" id="A0A9E2KPB7"/>
<dbReference type="GO" id="GO:0052717">
    <property type="term" value="F:tRNA-specific adenosine-34 deaminase activity"/>
    <property type="evidence" value="ECO:0007669"/>
    <property type="project" value="UniProtKB-UniRule"/>
</dbReference>
<comment type="cofactor">
    <cofactor evidence="8">
        <name>Zn(2+)</name>
        <dbReference type="ChEBI" id="CHEBI:29105"/>
    </cofactor>
    <text evidence="8">Binds 1 zinc ion per subunit.</text>
</comment>
<dbReference type="EC" id="3.5.4.33" evidence="8"/>
<dbReference type="InterPro" id="IPR002125">
    <property type="entry name" value="CMP_dCMP_dom"/>
</dbReference>
<dbReference type="Gene3D" id="3.40.140.10">
    <property type="entry name" value="Cytidine Deaminase, domain 2"/>
    <property type="match status" value="1"/>
</dbReference>
<dbReference type="EMBL" id="JAHLFG010000075">
    <property type="protein sequence ID" value="MBU3827198.1"/>
    <property type="molecule type" value="Genomic_DNA"/>
</dbReference>
<dbReference type="Pfam" id="PF00383">
    <property type="entry name" value="dCMP_cyt_deam_1"/>
    <property type="match status" value="1"/>
</dbReference>
<dbReference type="PANTHER" id="PTHR11079">
    <property type="entry name" value="CYTOSINE DEAMINASE FAMILY MEMBER"/>
    <property type="match status" value="1"/>
</dbReference>
<dbReference type="CDD" id="cd01285">
    <property type="entry name" value="nucleoside_deaminase"/>
    <property type="match status" value="1"/>
</dbReference>
<evidence type="ECO:0000256" key="5">
    <source>
        <dbReference type="ARBA" id="ARBA00022801"/>
    </source>
</evidence>
<keyword evidence="6 8" id="KW-0862">Zinc</keyword>
<dbReference type="PROSITE" id="PS51747">
    <property type="entry name" value="CYT_DCMP_DEAMINASES_2"/>
    <property type="match status" value="1"/>
</dbReference>
<dbReference type="GO" id="GO:0002100">
    <property type="term" value="P:tRNA wobble adenosine to inosine editing"/>
    <property type="evidence" value="ECO:0007669"/>
    <property type="project" value="UniProtKB-UniRule"/>
</dbReference>
<evidence type="ECO:0000256" key="3">
    <source>
        <dbReference type="ARBA" id="ARBA00022694"/>
    </source>
</evidence>
<evidence type="ECO:0000313" key="10">
    <source>
        <dbReference type="EMBL" id="MBU3827198.1"/>
    </source>
</evidence>
<evidence type="ECO:0000313" key="11">
    <source>
        <dbReference type="Proteomes" id="UP000824150"/>
    </source>
</evidence>
<evidence type="ECO:0000256" key="8">
    <source>
        <dbReference type="HAMAP-Rule" id="MF_00972"/>
    </source>
</evidence>
<dbReference type="PANTHER" id="PTHR11079:SF202">
    <property type="entry name" value="TRNA-SPECIFIC ADENOSINE DEAMINASE"/>
    <property type="match status" value="1"/>
</dbReference>
<dbReference type="FunFam" id="3.40.140.10:FF:000005">
    <property type="entry name" value="tRNA-specific adenosine deaminase"/>
    <property type="match status" value="1"/>
</dbReference>
<keyword evidence="5 8" id="KW-0378">Hydrolase</keyword>
<evidence type="ECO:0000256" key="1">
    <source>
        <dbReference type="ARBA" id="ARBA00010669"/>
    </source>
</evidence>
<comment type="similarity">
    <text evidence="1">Belongs to the cytidine and deoxycytidylate deaminase family. ADAT2 subfamily.</text>
</comment>
<feature type="binding site" evidence="8">
    <location>
        <position position="54"/>
    </location>
    <ligand>
        <name>Zn(2+)</name>
        <dbReference type="ChEBI" id="CHEBI:29105"/>
        <note>catalytic</note>
    </ligand>
</feature>